<dbReference type="PANTHER" id="PTHR46890:SF28">
    <property type="entry name" value="REVERSE TRANSCRIPTASE DOMAIN-CONTAINING PROTEIN"/>
    <property type="match status" value="1"/>
</dbReference>
<dbReference type="InterPro" id="IPR000477">
    <property type="entry name" value="RT_dom"/>
</dbReference>
<feature type="domain" description="Reverse transcriptase" evidence="1">
    <location>
        <begin position="194"/>
        <end position="381"/>
    </location>
</feature>
<dbReference type="OrthoDB" id="1937198at2759"/>
<reference evidence="2 3" key="1">
    <citation type="submission" date="2018-04" db="EMBL/GenBank/DDBJ databases">
        <authorList>
            <person name="Vogel A."/>
        </authorList>
    </citation>
    <scope>NUCLEOTIDE SEQUENCE [LARGE SCALE GENOMIC DNA]</scope>
</reference>
<dbReference type="SUPFAM" id="SSF56672">
    <property type="entry name" value="DNA/RNA polymerases"/>
    <property type="match status" value="1"/>
</dbReference>
<dbReference type="PANTHER" id="PTHR46890">
    <property type="entry name" value="NON-LTR RETROLELEMENT REVERSE TRANSCRIPTASE-LIKE PROTEIN-RELATED"/>
    <property type="match status" value="1"/>
</dbReference>
<dbReference type="InterPro" id="IPR052343">
    <property type="entry name" value="Retrotransposon-Effector_Assoc"/>
</dbReference>
<organism evidence="2 3">
    <name type="scientific">Cuscuta campestris</name>
    <dbReference type="NCBI Taxonomy" id="132261"/>
    <lineage>
        <taxon>Eukaryota</taxon>
        <taxon>Viridiplantae</taxon>
        <taxon>Streptophyta</taxon>
        <taxon>Embryophyta</taxon>
        <taxon>Tracheophyta</taxon>
        <taxon>Spermatophyta</taxon>
        <taxon>Magnoliopsida</taxon>
        <taxon>eudicotyledons</taxon>
        <taxon>Gunneridae</taxon>
        <taxon>Pentapetalae</taxon>
        <taxon>asterids</taxon>
        <taxon>lamiids</taxon>
        <taxon>Solanales</taxon>
        <taxon>Convolvulaceae</taxon>
        <taxon>Cuscuteae</taxon>
        <taxon>Cuscuta</taxon>
        <taxon>Cuscuta subgen. Grammica</taxon>
        <taxon>Cuscuta sect. Cleistogrammica</taxon>
    </lineage>
</organism>
<accession>A0A484NA71</accession>
<proteinExistence type="predicted"/>
<sequence>MMLLTIPRFILAVKEAETLAQQAQEAYEANPDDNLRSLANEAGAKLIEATNRETLFWKQKAKLLWMENGDQNTSFFHSFVKGRMTKLKIRSIKDISGKLIDHEEGIKTAAVEYFSEVFNKHNIFEAQSIQHYIPLTISTEDNHMMSRILDNEEIKKAVWDLNPNSAAGPDGFNGYFFRTCWEIIKGDVIKATQEFFLGISVPQAFGSTFITLIPKKDNCHLFSDFRPISLSTFMSKINTRILASRLQVLIPKMVSKEQSAYQKGKGIDDQVLMASEMLHNIDKQCEGGKVIIKLDMAKAFDKIEWSFLGGVLDKFGFNPKVQDLLLENLVSTHVSILINGCPTGFFKMKRGVKQGDPLSPLLFIIASELKQRSIQWLLMKM</sequence>
<evidence type="ECO:0000259" key="1">
    <source>
        <dbReference type="PROSITE" id="PS50878"/>
    </source>
</evidence>
<gene>
    <name evidence="2" type="ORF">CCAM_LOCUS40061</name>
</gene>
<dbReference type="AlphaFoldDB" id="A0A484NA71"/>
<evidence type="ECO:0000313" key="2">
    <source>
        <dbReference type="EMBL" id="VFQ98285.1"/>
    </source>
</evidence>
<keyword evidence="3" id="KW-1185">Reference proteome</keyword>
<dbReference type="PROSITE" id="PS50878">
    <property type="entry name" value="RT_POL"/>
    <property type="match status" value="1"/>
</dbReference>
<dbReference type="Pfam" id="PF00078">
    <property type="entry name" value="RVT_1"/>
    <property type="match status" value="1"/>
</dbReference>
<dbReference type="EMBL" id="OOIL02006581">
    <property type="protein sequence ID" value="VFQ98285.1"/>
    <property type="molecule type" value="Genomic_DNA"/>
</dbReference>
<protein>
    <recommendedName>
        <fullName evidence="1">Reverse transcriptase domain-containing protein</fullName>
    </recommendedName>
</protein>
<dbReference type="CDD" id="cd01650">
    <property type="entry name" value="RT_nLTR_like"/>
    <property type="match status" value="1"/>
</dbReference>
<name>A0A484NA71_9ASTE</name>
<evidence type="ECO:0000313" key="3">
    <source>
        <dbReference type="Proteomes" id="UP000595140"/>
    </source>
</evidence>
<dbReference type="Proteomes" id="UP000595140">
    <property type="component" value="Unassembled WGS sequence"/>
</dbReference>
<dbReference type="InterPro" id="IPR043502">
    <property type="entry name" value="DNA/RNA_pol_sf"/>
</dbReference>